<dbReference type="InterPro" id="IPR001254">
    <property type="entry name" value="Trypsin_dom"/>
</dbReference>
<sequence length="361" mass="38291">MLKNRKIVFSITLNLLLTTTAMTFTPQAQAIENGIDATGSAYVVPILIEFAHNEFFKCSGALIAPSIVATAGHCILNETGTISEKILVGDPGTSSEAINSSQLVTSVAIPRGYKGGANGNVAIDDIVFLALSEPKKFDSNIRLASEAEVISLKDNHALLRLYGYGNTDDGGSKASFPSYIEGSFSSHSILNQPDSAVVDPLTANTCKGDSGGPVLKISGTEVLVIGVITGTNLKNNCGASYTSFSLISRYSNLIFSMTLNQINQMDELVRKISAETLKEIATVTELSLSKIASIQSEADTADIAHHKVISEQEITIEALKIEIASLIAQLPKSIICAKGKVVKKVVAVKPLCPTGYKIQIN</sequence>
<dbReference type="Pfam" id="PF00089">
    <property type="entry name" value="Trypsin"/>
    <property type="match status" value="1"/>
</dbReference>
<dbReference type="InterPro" id="IPR033116">
    <property type="entry name" value="TRYPSIN_SER"/>
</dbReference>
<dbReference type="PROSITE" id="PS00135">
    <property type="entry name" value="TRYPSIN_SER"/>
    <property type="match status" value="1"/>
</dbReference>
<dbReference type="InterPro" id="IPR043504">
    <property type="entry name" value="Peptidase_S1_PA_chymotrypsin"/>
</dbReference>
<dbReference type="AlphaFoldDB" id="A0A6J6G7Z2"/>
<evidence type="ECO:0000256" key="1">
    <source>
        <dbReference type="ARBA" id="ARBA00023157"/>
    </source>
</evidence>
<gene>
    <name evidence="3" type="ORF">UFOPK1795_00700</name>
</gene>
<organism evidence="3">
    <name type="scientific">freshwater metagenome</name>
    <dbReference type="NCBI Taxonomy" id="449393"/>
    <lineage>
        <taxon>unclassified sequences</taxon>
        <taxon>metagenomes</taxon>
        <taxon>ecological metagenomes</taxon>
    </lineage>
</organism>
<reference evidence="3" key="1">
    <citation type="submission" date="2020-05" db="EMBL/GenBank/DDBJ databases">
        <authorList>
            <person name="Chiriac C."/>
            <person name="Salcher M."/>
            <person name="Ghai R."/>
            <person name="Kavagutti S V."/>
        </authorList>
    </citation>
    <scope>NUCLEOTIDE SEQUENCE</scope>
</reference>
<dbReference type="InterPro" id="IPR001314">
    <property type="entry name" value="Peptidase_S1A"/>
</dbReference>
<dbReference type="PRINTS" id="PR00722">
    <property type="entry name" value="CHYMOTRYPSIN"/>
</dbReference>
<dbReference type="EMBL" id="CAEZUG010000034">
    <property type="protein sequence ID" value="CAB4592898.1"/>
    <property type="molecule type" value="Genomic_DNA"/>
</dbReference>
<feature type="domain" description="Peptidase S1" evidence="2">
    <location>
        <begin position="31"/>
        <end position="259"/>
    </location>
</feature>
<dbReference type="GO" id="GO:0006508">
    <property type="term" value="P:proteolysis"/>
    <property type="evidence" value="ECO:0007669"/>
    <property type="project" value="InterPro"/>
</dbReference>
<dbReference type="InterPro" id="IPR009003">
    <property type="entry name" value="Peptidase_S1_PA"/>
</dbReference>
<dbReference type="SUPFAM" id="SSF50494">
    <property type="entry name" value="Trypsin-like serine proteases"/>
    <property type="match status" value="1"/>
</dbReference>
<evidence type="ECO:0000313" key="3">
    <source>
        <dbReference type="EMBL" id="CAB4592898.1"/>
    </source>
</evidence>
<dbReference type="PROSITE" id="PS50240">
    <property type="entry name" value="TRYPSIN_DOM"/>
    <property type="match status" value="1"/>
</dbReference>
<proteinExistence type="predicted"/>
<dbReference type="SMART" id="SM00020">
    <property type="entry name" value="Tryp_SPc"/>
    <property type="match status" value="1"/>
</dbReference>
<name>A0A6J6G7Z2_9ZZZZ</name>
<protein>
    <submittedName>
        <fullName evidence="3">Unannotated protein</fullName>
    </submittedName>
</protein>
<accession>A0A6J6G7Z2</accession>
<dbReference type="InterPro" id="IPR051333">
    <property type="entry name" value="CLIP_Serine_Protease"/>
</dbReference>
<dbReference type="PANTHER" id="PTHR24260">
    <property type="match status" value="1"/>
</dbReference>
<dbReference type="GO" id="GO:0004252">
    <property type="term" value="F:serine-type endopeptidase activity"/>
    <property type="evidence" value="ECO:0007669"/>
    <property type="project" value="InterPro"/>
</dbReference>
<keyword evidence="1" id="KW-1015">Disulfide bond</keyword>
<evidence type="ECO:0000259" key="2">
    <source>
        <dbReference type="PROSITE" id="PS50240"/>
    </source>
</evidence>
<dbReference type="Gene3D" id="2.40.10.10">
    <property type="entry name" value="Trypsin-like serine proteases"/>
    <property type="match status" value="1"/>
</dbReference>
<dbReference type="PANTHER" id="PTHR24260:SF132">
    <property type="entry name" value="PEPTIDASE S1 DOMAIN-CONTAINING PROTEIN"/>
    <property type="match status" value="1"/>
</dbReference>